<evidence type="ECO:0000256" key="2">
    <source>
        <dbReference type="ARBA" id="ARBA00022730"/>
    </source>
</evidence>
<evidence type="ECO:0000256" key="6">
    <source>
        <dbReference type="ARBA" id="ARBA00035136"/>
    </source>
</evidence>
<feature type="compositionally biased region" description="Low complexity" evidence="8">
    <location>
        <begin position="116"/>
        <end position="163"/>
    </location>
</feature>
<evidence type="ECO:0000256" key="4">
    <source>
        <dbReference type="ARBA" id="ARBA00022980"/>
    </source>
</evidence>
<comment type="caution">
    <text evidence="9">The sequence shown here is derived from an EMBL/GenBank/DDBJ whole genome shotgun (WGS) entry which is preliminary data.</text>
</comment>
<dbReference type="GO" id="GO:0006412">
    <property type="term" value="P:translation"/>
    <property type="evidence" value="ECO:0007669"/>
    <property type="project" value="UniProtKB-UniRule"/>
</dbReference>
<feature type="compositionally biased region" description="Basic residues" evidence="8">
    <location>
        <begin position="1"/>
        <end position="23"/>
    </location>
</feature>
<evidence type="ECO:0000256" key="1">
    <source>
        <dbReference type="ARBA" id="ARBA00007634"/>
    </source>
</evidence>
<dbReference type="PANTHER" id="PTHR33398">
    <property type="entry name" value="30S RIBOSOMAL PROTEIN S20"/>
    <property type="match status" value="1"/>
</dbReference>
<accession>A0A2W5ZEF6</accession>
<keyword evidence="4 7" id="KW-0689">Ribosomal protein</keyword>
<keyword evidence="2 7" id="KW-0699">rRNA-binding</keyword>
<dbReference type="NCBIfam" id="TIGR00029">
    <property type="entry name" value="S20"/>
    <property type="match status" value="1"/>
</dbReference>
<dbReference type="EMBL" id="QHBU01000025">
    <property type="protein sequence ID" value="PZR83733.1"/>
    <property type="molecule type" value="Genomic_DNA"/>
</dbReference>
<keyword evidence="3 7" id="KW-0694">RNA-binding</keyword>
<dbReference type="GO" id="GO:0070181">
    <property type="term" value="F:small ribosomal subunit rRNA binding"/>
    <property type="evidence" value="ECO:0007669"/>
    <property type="project" value="TreeGrafter"/>
</dbReference>
<dbReference type="Gene3D" id="1.20.58.110">
    <property type="entry name" value="Ribosomal protein S20"/>
    <property type="match status" value="1"/>
</dbReference>
<evidence type="ECO:0000256" key="3">
    <source>
        <dbReference type="ARBA" id="ARBA00022884"/>
    </source>
</evidence>
<sequence>MANSRSARKRIRANERKHVRNRGVRSSVRTYVGKARQSLLSLEPGNTVDVEEQLKAAVRALDRAAEKGILHRNNVNRRKSRLTAMAARLIRAASEGGEHATELRAAAAGGAKGRGRATTAAKRPAAKAPVKAPKAAAKSPAKATSVPKTAAAGSGAAAQPKKK</sequence>
<evidence type="ECO:0000313" key="9">
    <source>
        <dbReference type="EMBL" id="PZR83733.1"/>
    </source>
</evidence>
<dbReference type="GO" id="GO:0015935">
    <property type="term" value="C:small ribosomal subunit"/>
    <property type="evidence" value="ECO:0007669"/>
    <property type="project" value="TreeGrafter"/>
</dbReference>
<dbReference type="SUPFAM" id="SSF46992">
    <property type="entry name" value="Ribosomal protein S20"/>
    <property type="match status" value="1"/>
</dbReference>
<organism evidence="9 10">
    <name type="scientific">Candidatus Aeolococcus gillhamiae</name>
    <dbReference type="NCBI Taxonomy" id="3127015"/>
    <lineage>
        <taxon>Bacteria</taxon>
        <taxon>Bacillati</taxon>
        <taxon>Candidatus Dormiibacterota</taxon>
        <taxon>Candidatus Dormibacteria</taxon>
        <taxon>Candidatus Aeolococcales</taxon>
        <taxon>Candidatus Aeolococcaceae</taxon>
        <taxon>Candidatus Aeolococcus</taxon>
    </lineage>
</organism>
<dbReference type="AlphaFoldDB" id="A0A2W5ZEF6"/>
<evidence type="ECO:0000313" key="10">
    <source>
        <dbReference type="Proteomes" id="UP000248724"/>
    </source>
</evidence>
<dbReference type="InterPro" id="IPR002583">
    <property type="entry name" value="Ribosomal_bS20"/>
</dbReference>
<evidence type="ECO:0000256" key="8">
    <source>
        <dbReference type="SAM" id="MobiDB-lite"/>
    </source>
</evidence>
<dbReference type="Pfam" id="PF01649">
    <property type="entry name" value="Ribosomal_S20p"/>
    <property type="match status" value="1"/>
</dbReference>
<dbReference type="InterPro" id="IPR036510">
    <property type="entry name" value="Ribosomal_bS20_sf"/>
</dbReference>
<protein>
    <recommendedName>
        <fullName evidence="6 7">Small ribosomal subunit protein bS20</fullName>
    </recommendedName>
</protein>
<dbReference type="HAMAP" id="MF_00500">
    <property type="entry name" value="Ribosomal_bS20"/>
    <property type="match status" value="1"/>
</dbReference>
<feature type="region of interest" description="Disordered" evidence="8">
    <location>
        <begin position="94"/>
        <end position="163"/>
    </location>
</feature>
<name>A0A2W5ZEF6_9BACT</name>
<dbReference type="GO" id="GO:0003735">
    <property type="term" value="F:structural constituent of ribosome"/>
    <property type="evidence" value="ECO:0007669"/>
    <property type="project" value="InterPro"/>
</dbReference>
<reference evidence="9 10" key="1">
    <citation type="journal article" date="2017" name="Nature">
        <title>Atmospheric trace gases support primary production in Antarctic desert surface soil.</title>
        <authorList>
            <person name="Ji M."/>
            <person name="Greening C."/>
            <person name="Vanwonterghem I."/>
            <person name="Carere C.R."/>
            <person name="Bay S.K."/>
            <person name="Steen J.A."/>
            <person name="Montgomery K."/>
            <person name="Lines T."/>
            <person name="Beardall J."/>
            <person name="van Dorst J."/>
            <person name="Snape I."/>
            <person name="Stott M.B."/>
            <person name="Hugenholtz P."/>
            <person name="Ferrari B.C."/>
        </authorList>
    </citation>
    <scope>NUCLEOTIDE SEQUENCE [LARGE SCALE GENOMIC DNA]</scope>
    <source>
        <strain evidence="9">RRmetagenome_bin12</strain>
    </source>
</reference>
<dbReference type="GO" id="GO:0005829">
    <property type="term" value="C:cytosol"/>
    <property type="evidence" value="ECO:0007669"/>
    <property type="project" value="TreeGrafter"/>
</dbReference>
<gene>
    <name evidence="7 9" type="primary">rpsT</name>
    <name evidence="9" type="ORF">DLM65_01270</name>
</gene>
<comment type="function">
    <text evidence="7">Binds directly to 16S ribosomal RNA.</text>
</comment>
<evidence type="ECO:0000256" key="5">
    <source>
        <dbReference type="ARBA" id="ARBA00023274"/>
    </source>
</evidence>
<proteinExistence type="inferred from homology"/>
<dbReference type="Proteomes" id="UP000248724">
    <property type="component" value="Unassembled WGS sequence"/>
</dbReference>
<comment type="similarity">
    <text evidence="1 7">Belongs to the bacterial ribosomal protein bS20 family.</text>
</comment>
<dbReference type="PANTHER" id="PTHR33398:SF1">
    <property type="entry name" value="SMALL RIBOSOMAL SUBUNIT PROTEIN BS20C"/>
    <property type="match status" value="1"/>
</dbReference>
<keyword evidence="5 7" id="KW-0687">Ribonucleoprotein</keyword>
<feature type="region of interest" description="Disordered" evidence="8">
    <location>
        <begin position="1"/>
        <end position="24"/>
    </location>
</feature>
<evidence type="ECO:0000256" key="7">
    <source>
        <dbReference type="HAMAP-Rule" id="MF_00500"/>
    </source>
</evidence>